<accession>A0A1R4ITE6</accession>
<name>A0A1R4ITE6_9MICO</name>
<dbReference type="RefSeq" id="WP_087130134.1">
    <property type="nucleotide sequence ID" value="NZ_FUKO01000012.1"/>
</dbReference>
<dbReference type="EMBL" id="FUKO01000012">
    <property type="protein sequence ID" value="SJN22949.1"/>
    <property type="molecule type" value="Genomic_DNA"/>
</dbReference>
<keyword evidence="2" id="KW-1185">Reference proteome</keyword>
<sequence>MVSVTQRIKQYNPGVGQPRGGLIKPSMMTVSRLAMGVGGWPWDLPALSCVVESQLDTTDIATRVIRQA</sequence>
<gene>
    <name evidence="1" type="ORF">FM104_03800</name>
</gene>
<evidence type="ECO:0000313" key="2">
    <source>
        <dbReference type="Proteomes" id="UP000196320"/>
    </source>
</evidence>
<evidence type="ECO:0000313" key="1">
    <source>
        <dbReference type="EMBL" id="SJN22949.1"/>
    </source>
</evidence>
<protein>
    <submittedName>
        <fullName evidence="1">Uncharacterized protein</fullName>
    </submittedName>
</protein>
<dbReference type="AlphaFoldDB" id="A0A1R4ITE6"/>
<organism evidence="1 2">
    <name type="scientific">Microbacterium esteraromaticum</name>
    <dbReference type="NCBI Taxonomy" id="57043"/>
    <lineage>
        <taxon>Bacteria</taxon>
        <taxon>Bacillati</taxon>
        <taxon>Actinomycetota</taxon>
        <taxon>Actinomycetes</taxon>
        <taxon>Micrococcales</taxon>
        <taxon>Microbacteriaceae</taxon>
        <taxon>Microbacterium</taxon>
    </lineage>
</organism>
<proteinExistence type="predicted"/>
<reference evidence="1 2" key="1">
    <citation type="submission" date="2017-02" db="EMBL/GenBank/DDBJ databases">
        <authorList>
            <person name="Peterson S.W."/>
        </authorList>
    </citation>
    <scope>NUCLEOTIDE SEQUENCE [LARGE SCALE GENOMIC DNA]</scope>
    <source>
        <strain evidence="1 2">B Mb 05.01</strain>
    </source>
</reference>
<dbReference type="Proteomes" id="UP000196320">
    <property type="component" value="Unassembled WGS sequence"/>
</dbReference>